<sequence length="179" mass="19019">MMRWSLLLLGALTCLGPLAASAHGPTPQKVEEKIVLKSSPADVWAVVSDFGGLANWHPGVETAEATGGNKPGAERTLTLKSGGVIVDGLDEYNAEEMSYGYRLSKENIEALPVSFYSATLSVKPGDGGGSEVVWLGRFYRADTSNFPPENLNDQAAVKAMETFFREGLEGLKAKVAAGK</sequence>
<dbReference type="EMBL" id="LN829119">
    <property type="protein sequence ID" value="CPR21958.1"/>
    <property type="molecule type" value="Genomic_DNA"/>
</dbReference>
<name>A0A0D6JJ26_9HYPH</name>
<feature type="signal peptide" evidence="1">
    <location>
        <begin position="1"/>
        <end position="22"/>
    </location>
</feature>
<proteinExistence type="predicted"/>
<dbReference type="KEGG" id="fil:BN1229_v1_2525"/>
<organism evidence="2 3">
    <name type="scientific">Candidatus Filomicrobium marinum</name>
    <dbReference type="NCBI Taxonomy" id="1608628"/>
    <lineage>
        <taxon>Bacteria</taxon>
        <taxon>Pseudomonadati</taxon>
        <taxon>Pseudomonadota</taxon>
        <taxon>Alphaproteobacteria</taxon>
        <taxon>Hyphomicrobiales</taxon>
        <taxon>Hyphomicrobiaceae</taxon>
        <taxon>Filomicrobium</taxon>
    </lineage>
</organism>
<keyword evidence="3" id="KW-1185">Reference proteome</keyword>
<dbReference type="Pfam" id="PF10604">
    <property type="entry name" value="Polyketide_cyc2"/>
    <property type="match status" value="1"/>
</dbReference>
<evidence type="ECO:0000313" key="3">
    <source>
        <dbReference type="Proteomes" id="UP000033187"/>
    </source>
</evidence>
<protein>
    <submittedName>
        <fullName evidence="2">Putative MxaD protein</fullName>
    </submittedName>
</protein>
<evidence type="ECO:0000256" key="1">
    <source>
        <dbReference type="SAM" id="SignalP"/>
    </source>
</evidence>
<feature type="chain" id="PRO_5002306439" evidence="1">
    <location>
        <begin position="23"/>
        <end position="179"/>
    </location>
</feature>
<dbReference type="PANTHER" id="PTHR39332">
    <property type="entry name" value="BLL4707 PROTEIN"/>
    <property type="match status" value="1"/>
</dbReference>
<dbReference type="Proteomes" id="UP000033187">
    <property type="component" value="Chromosome 1"/>
</dbReference>
<dbReference type="Gene3D" id="3.30.530.20">
    <property type="match status" value="1"/>
</dbReference>
<reference evidence="3" key="1">
    <citation type="submission" date="2015-02" db="EMBL/GenBank/DDBJ databases">
        <authorList>
            <person name="Chooi Y.-H."/>
        </authorList>
    </citation>
    <scope>NUCLEOTIDE SEQUENCE [LARGE SCALE GENOMIC DNA]</scope>
    <source>
        <strain evidence="3">strain Y</strain>
    </source>
</reference>
<dbReference type="SUPFAM" id="SSF55961">
    <property type="entry name" value="Bet v1-like"/>
    <property type="match status" value="1"/>
</dbReference>
<dbReference type="RefSeq" id="WP_348270689.1">
    <property type="nucleotide sequence ID" value="NZ_LN829118.1"/>
</dbReference>
<dbReference type="CDD" id="cd07821">
    <property type="entry name" value="PYR_PYL_RCAR_like"/>
    <property type="match status" value="1"/>
</dbReference>
<dbReference type="KEGG" id="fiy:BN1229_v1_3391"/>
<keyword evidence="1" id="KW-0732">Signal</keyword>
<accession>A0A0D6JJ26</accession>
<dbReference type="InterPro" id="IPR023393">
    <property type="entry name" value="START-like_dom_sf"/>
</dbReference>
<evidence type="ECO:0000313" key="2">
    <source>
        <dbReference type="EMBL" id="CPR21958.1"/>
    </source>
</evidence>
<dbReference type="InterPro" id="IPR019587">
    <property type="entry name" value="Polyketide_cyclase/dehydratase"/>
</dbReference>
<dbReference type="PANTHER" id="PTHR39332:SF7">
    <property type="entry name" value="SRPBCC FAMILY PROTEIN"/>
    <property type="match status" value="1"/>
</dbReference>
<dbReference type="AlphaFoldDB" id="A0A0D6JJ26"/>
<gene>
    <name evidence="2" type="ORF">YBN1229_v1_3391</name>
</gene>